<comment type="caution">
    <text evidence="1">The sequence shown here is derived from an EMBL/GenBank/DDBJ whole genome shotgun (WGS) entry which is preliminary data.</text>
</comment>
<dbReference type="EMBL" id="BAABME010008390">
    <property type="protein sequence ID" value="GAA0172980.1"/>
    <property type="molecule type" value="Genomic_DNA"/>
</dbReference>
<accession>A0AAV3RAU0</accession>
<gene>
    <name evidence="1" type="ORF">LIER_26694</name>
</gene>
<evidence type="ECO:0000313" key="1">
    <source>
        <dbReference type="EMBL" id="GAA0172980.1"/>
    </source>
</evidence>
<reference evidence="1 2" key="1">
    <citation type="submission" date="2024-01" db="EMBL/GenBank/DDBJ databases">
        <title>The complete chloroplast genome sequence of Lithospermum erythrorhizon: insights into the phylogenetic relationship among Boraginaceae species and the maternal lineages of purple gromwells.</title>
        <authorList>
            <person name="Okada T."/>
            <person name="Watanabe K."/>
        </authorList>
    </citation>
    <scope>NUCLEOTIDE SEQUENCE [LARGE SCALE GENOMIC DNA]</scope>
</reference>
<keyword evidence="2" id="KW-1185">Reference proteome</keyword>
<dbReference type="AlphaFoldDB" id="A0AAV3RAU0"/>
<dbReference type="Proteomes" id="UP001454036">
    <property type="component" value="Unassembled WGS sequence"/>
</dbReference>
<name>A0AAV3RAU0_LITER</name>
<sequence length="67" mass="7138">MVGKTRRHGGGVAGSLRTVGGYGATWEFRFGNGGRSKGFQSVARVGRDRRPPEARCGRWNCVSRGGG</sequence>
<evidence type="ECO:0000313" key="2">
    <source>
        <dbReference type="Proteomes" id="UP001454036"/>
    </source>
</evidence>
<protein>
    <submittedName>
        <fullName evidence="1">Uncharacterized protein</fullName>
    </submittedName>
</protein>
<proteinExistence type="predicted"/>
<organism evidence="1 2">
    <name type="scientific">Lithospermum erythrorhizon</name>
    <name type="common">Purple gromwell</name>
    <name type="synonym">Lithospermum officinale var. erythrorhizon</name>
    <dbReference type="NCBI Taxonomy" id="34254"/>
    <lineage>
        <taxon>Eukaryota</taxon>
        <taxon>Viridiplantae</taxon>
        <taxon>Streptophyta</taxon>
        <taxon>Embryophyta</taxon>
        <taxon>Tracheophyta</taxon>
        <taxon>Spermatophyta</taxon>
        <taxon>Magnoliopsida</taxon>
        <taxon>eudicotyledons</taxon>
        <taxon>Gunneridae</taxon>
        <taxon>Pentapetalae</taxon>
        <taxon>asterids</taxon>
        <taxon>lamiids</taxon>
        <taxon>Boraginales</taxon>
        <taxon>Boraginaceae</taxon>
        <taxon>Boraginoideae</taxon>
        <taxon>Lithospermeae</taxon>
        <taxon>Lithospermum</taxon>
    </lineage>
</organism>